<dbReference type="InterPro" id="IPR015943">
    <property type="entry name" value="WD40/YVTN_repeat-like_dom_sf"/>
</dbReference>
<name>A0A9X2KEG2_9HYPH</name>
<comment type="similarity">
    <text evidence="2">Belongs to the selenium-binding protein family.</text>
</comment>
<reference evidence="6" key="1">
    <citation type="submission" date="2022-03" db="EMBL/GenBank/DDBJ databases">
        <title>Aurantimonas Liuensis sp. Nov., isolated from the hadal seawater of the Mariana Trench.</title>
        <authorList>
            <person name="Liu R."/>
        </authorList>
    </citation>
    <scope>NUCLEOTIDE SEQUENCE</scope>
    <source>
        <strain evidence="6">LRZ36</strain>
    </source>
</reference>
<dbReference type="EMBL" id="JALHBS010000049">
    <property type="protein sequence ID" value="MCP3055388.1"/>
    <property type="molecule type" value="Genomic_DNA"/>
</dbReference>
<dbReference type="Gene3D" id="2.130.10.10">
    <property type="entry name" value="YVTN repeat-like/Quinoprotein amine dehydrogenase"/>
    <property type="match status" value="1"/>
</dbReference>
<dbReference type="GO" id="GO:0008430">
    <property type="term" value="F:selenium binding"/>
    <property type="evidence" value="ECO:0007669"/>
    <property type="project" value="InterPro"/>
</dbReference>
<dbReference type="Pfam" id="PF05694">
    <property type="entry name" value="SBP56"/>
    <property type="match status" value="1"/>
</dbReference>
<evidence type="ECO:0000313" key="7">
    <source>
        <dbReference type="Proteomes" id="UP001155220"/>
    </source>
</evidence>
<dbReference type="PANTHER" id="PTHR23300:SF0">
    <property type="entry name" value="METHANETHIOL OXIDASE"/>
    <property type="match status" value="1"/>
</dbReference>
<comment type="caution">
    <text evidence="6">The sequence shown here is derived from an EMBL/GenBank/DDBJ whole genome shotgun (WGS) entry which is preliminary data.</text>
</comment>
<sequence>MTKNGCCGPGYASPKEAMQAEREKLLYTVALYVGTGVEKPDYLATVDVDPDSPTYSSVVARTEMPGIGDELHHSGWNACSSCHDDASKSRRYLLMPGVRTSNINVIDTADPTNPKLHTVVSGDEIKAKTNLSAPHTVHCLGSDIIISMLGDADGNGPGGFLHLDENFNIVGRWENELNGMKYNYDFWYQPRHNMMVSSEWAAPNTFMPGFDLDDVAAGKYGQSVHFWDFKARKVAKSVDLGAEGMIPLEVRGLHDPESNHGYFAATLSSNVFHWWKDDAGEPQLEKVIDIPTIDVAGFPVPMPSLITDILISMDDRYIYFANWLHGDLRQYDITDRSNPKLTGQVWLGGLLGKAPEVNGVTVQGAPQMIQLSLDGKRLYVTTSLFSTWDNQFYPGMKDKGAQMFMIDCDTERGGMTINPDFLVDFGNEPNGPARCHEMRYPGGDVTSDIWM</sequence>
<comment type="catalytic activity">
    <reaction evidence="5">
        <text>methanethiol + O2 + H2O = hydrogen sulfide + formaldehyde + H2O2 + H(+)</text>
        <dbReference type="Rhea" id="RHEA:11812"/>
        <dbReference type="ChEBI" id="CHEBI:15377"/>
        <dbReference type="ChEBI" id="CHEBI:15378"/>
        <dbReference type="ChEBI" id="CHEBI:15379"/>
        <dbReference type="ChEBI" id="CHEBI:16007"/>
        <dbReference type="ChEBI" id="CHEBI:16240"/>
        <dbReference type="ChEBI" id="CHEBI:16842"/>
        <dbReference type="ChEBI" id="CHEBI:29919"/>
        <dbReference type="EC" id="1.8.3.4"/>
    </reaction>
</comment>
<dbReference type="RefSeq" id="WP_253964243.1">
    <property type="nucleotide sequence ID" value="NZ_JALHBS010000049.1"/>
</dbReference>
<evidence type="ECO:0000256" key="5">
    <source>
        <dbReference type="ARBA" id="ARBA00047539"/>
    </source>
</evidence>
<accession>A0A9X2KEG2</accession>
<evidence type="ECO:0000256" key="4">
    <source>
        <dbReference type="ARBA" id="ARBA00015601"/>
    </source>
</evidence>
<protein>
    <recommendedName>
        <fullName evidence="4">Methanethiol oxidase</fullName>
        <ecNumber evidence="3">1.8.3.4</ecNumber>
    </recommendedName>
</protein>
<evidence type="ECO:0000256" key="2">
    <source>
        <dbReference type="ARBA" id="ARBA00005606"/>
    </source>
</evidence>
<comment type="pathway">
    <text evidence="1">Organosulfur degradation.</text>
</comment>
<dbReference type="GO" id="GO:0018549">
    <property type="term" value="F:methanethiol oxidase activity"/>
    <property type="evidence" value="ECO:0007669"/>
    <property type="project" value="UniProtKB-EC"/>
</dbReference>
<proteinExistence type="inferred from homology"/>
<dbReference type="PANTHER" id="PTHR23300">
    <property type="entry name" value="METHANETHIOL OXIDASE"/>
    <property type="match status" value="1"/>
</dbReference>
<evidence type="ECO:0000256" key="3">
    <source>
        <dbReference type="ARBA" id="ARBA00012510"/>
    </source>
</evidence>
<dbReference type="SUPFAM" id="SSF75011">
    <property type="entry name" value="3-carboxy-cis,cis-mucoante lactonizing enzyme"/>
    <property type="match status" value="1"/>
</dbReference>
<dbReference type="Proteomes" id="UP001155220">
    <property type="component" value="Unassembled WGS sequence"/>
</dbReference>
<dbReference type="AlphaFoldDB" id="A0A9X2KEG2"/>
<organism evidence="6 7">
    <name type="scientific">Aurantimonas marianensis</name>
    <dbReference type="NCBI Taxonomy" id="2920428"/>
    <lineage>
        <taxon>Bacteria</taxon>
        <taxon>Pseudomonadati</taxon>
        <taxon>Pseudomonadota</taxon>
        <taxon>Alphaproteobacteria</taxon>
        <taxon>Hyphomicrobiales</taxon>
        <taxon>Aurantimonadaceae</taxon>
        <taxon>Aurantimonas</taxon>
    </lineage>
</organism>
<dbReference type="InterPro" id="IPR008826">
    <property type="entry name" value="Se-bd"/>
</dbReference>
<evidence type="ECO:0000313" key="6">
    <source>
        <dbReference type="EMBL" id="MCP3055388.1"/>
    </source>
</evidence>
<dbReference type="EC" id="1.8.3.4" evidence="3"/>
<gene>
    <name evidence="6" type="ORF">MJ956_09545</name>
</gene>
<keyword evidence="7" id="KW-1185">Reference proteome</keyword>
<evidence type="ECO:0000256" key="1">
    <source>
        <dbReference type="ARBA" id="ARBA00005177"/>
    </source>
</evidence>